<keyword evidence="2" id="KW-0597">Phosphoprotein</keyword>
<dbReference type="SUPFAM" id="SSF56801">
    <property type="entry name" value="Acetyl-CoA synthetase-like"/>
    <property type="match status" value="1"/>
</dbReference>
<evidence type="ECO:0000313" key="5">
    <source>
        <dbReference type="Proteomes" id="UP000045706"/>
    </source>
</evidence>
<evidence type="ECO:0000313" key="4">
    <source>
        <dbReference type="EMBL" id="CRK47502.1"/>
    </source>
</evidence>
<feature type="non-terminal residue" evidence="4">
    <location>
        <position position="113"/>
    </location>
</feature>
<dbReference type="EMBL" id="CVQI01036624">
    <property type="protein sequence ID" value="CRK47502.1"/>
    <property type="molecule type" value="Genomic_DNA"/>
</dbReference>
<evidence type="ECO:0000259" key="3">
    <source>
        <dbReference type="Pfam" id="PF00501"/>
    </source>
</evidence>
<sequence>IMSTIDITKDLAALFSIQAKATPDAVALEDEARTLTYAELDRETQALADHLRRQHGVGRDSLVGVLMNRSADYVVASLAALRAGGAFLVLELAYPSGLLRDVIEDAKPSVVIT</sequence>
<dbReference type="PANTHER" id="PTHR44845:SF6">
    <property type="entry name" value="BETA-ALANINE-ACTIVATING ENZYME"/>
    <property type="match status" value="1"/>
</dbReference>
<proteinExistence type="predicted"/>
<dbReference type="Pfam" id="PF00501">
    <property type="entry name" value="AMP-binding"/>
    <property type="match status" value="1"/>
</dbReference>
<dbReference type="AlphaFoldDB" id="A0A0G4NM17"/>
<dbReference type="Gene3D" id="3.40.50.980">
    <property type="match status" value="2"/>
</dbReference>
<feature type="domain" description="AMP-dependent synthetase/ligase" evidence="3">
    <location>
        <begin position="17"/>
        <end position="113"/>
    </location>
</feature>
<name>A0A0G4NM17_VERLO</name>
<evidence type="ECO:0000256" key="2">
    <source>
        <dbReference type="ARBA" id="ARBA00022553"/>
    </source>
</evidence>
<accession>A0A0G4NM17</accession>
<evidence type="ECO:0000256" key="1">
    <source>
        <dbReference type="ARBA" id="ARBA00022450"/>
    </source>
</evidence>
<gene>
    <name evidence="4" type="ORF">BN1723_020308</name>
</gene>
<protein>
    <recommendedName>
        <fullName evidence="3">AMP-dependent synthetase/ligase domain-containing protein</fullName>
    </recommendedName>
</protein>
<reference evidence="5" key="1">
    <citation type="submission" date="2015-05" db="EMBL/GenBank/DDBJ databases">
        <authorList>
            <person name="Fogelqvist Johan"/>
        </authorList>
    </citation>
    <scope>NUCLEOTIDE SEQUENCE [LARGE SCALE GENOMIC DNA]</scope>
</reference>
<keyword evidence="1" id="KW-0596">Phosphopantetheine</keyword>
<organism evidence="4 5">
    <name type="scientific">Verticillium longisporum</name>
    <name type="common">Verticillium dahliae var. longisporum</name>
    <dbReference type="NCBI Taxonomy" id="100787"/>
    <lineage>
        <taxon>Eukaryota</taxon>
        <taxon>Fungi</taxon>
        <taxon>Dikarya</taxon>
        <taxon>Ascomycota</taxon>
        <taxon>Pezizomycotina</taxon>
        <taxon>Sordariomycetes</taxon>
        <taxon>Hypocreomycetidae</taxon>
        <taxon>Glomerellales</taxon>
        <taxon>Plectosphaerellaceae</taxon>
        <taxon>Verticillium</taxon>
    </lineage>
</organism>
<dbReference type="PANTHER" id="PTHR44845">
    <property type="entry name" value="CARRIER DOMAIN-CONTAINING PROTEIN"/>
    <property type="match status" value="1"/>
</dbReference>
<feature type="non-terminal residue" evidence="4">
    <location>
        <position position="1"/>
    </location>
</feature>
<dbReference type="Proteomes" id="UP000045706">
    <property type="component" value="Unassembled WGS sequence"/>
</dbReference>
<dbReference type="InterPro" id="IPR000873">
    <property type="entry name" value="AMP-dep_synth/lig_dom"/>
</dbReference>